<evidence type="ECO:0000256" key="1">
    <source>
        <dbReference type="ARBA" id="ARBA00005574"/>
    </source>
</evidence>
<dbReference type="InterPro" id="IPR002035">
    <property type="entry name" value="VWF_A"/>
</dbReference>
<dbReference type="PROSITE" id="PS50330">
    <property type="entry name" value="UIM"/>
    <property type="match status" value="2"/>
</dbReference>
<dbReference type="FunFam" id="3.40.50.410:FF:000005">
    <property type="entry name" value="26S proteasome non-ATPase regulatory subunit 4"/>
    <property type="match status" value="1"/>
</dbReference>
<dbReference type="SMART" id="SM00726">
    <property type="entry name" value="UIM"/>
    <property type="match status" value="2"/>
</dbReference>
<dbReference type="Gene3D" id="1.10.287.3990">
    <property type="match status" value="1"/>
</dbReference>
<sequence>MPLESAIICVDNSEFSRNGDFSPNRFTAQIESVNVLCSAIVNSNAESSVGLMTLAGRSATILVTSTRDPGRVFTCLHDVNFDGLADFVAGIQKAQLALKHRQNTHQRQRIVAFVSSPIMVETEVLVKLGKNLKKNSVSVDVVNVGLEGENQAKVDAFINAVNSNDSSRVLHVAPGQNLTDALMQSDIYRERDGNAGGGDSGVGGANLEDDPELALALRLSMEEAMQAAGRDLNANNNAPGEGGESGDQPAPSGDSAASGAVAGTNYDDNDDDLYGTGTGGERMDVDDDDEDAEILRRAIEMSKADNGQAAPREEEKKE</sequence>
<keyword evidence="6" id="KW-1185">Reference proteome</keyword>
<dbReference type="InterPro" id="IPR036465">
    <property type="entry name" value="vWFA_dom_sf"/>
</dbReference>
<evidence type="ECO:0000256" key="3">
    <source>
        <dbReference type="SAM" id="MobiDB-lite"/>
    </source>
</evidence>
<dbReference type="GeneID" id="17326507"/>
<dbReference type="KEGG" id="ccp:CHC_T00006377001"/>
<proteinExistence type="inferred from homology"/>
<dbReference type="InterPro" id="IPR003903">
    <property type="entry name" value="UIM_dom"/>
</dbReference>
<evidence type="ECO:0000313" key="6">
    <source>
        <dbReference type="Proteomes" id="UP000012073"/>
    </source>
</evidence>
<protein>
    <recommendedName>
        <fullName evidence="4">VWFA domain-containing protein</fullName>
    </recommendedName>
</protein>
<dbReference type="InterPro" id="IPR027040">
    <property type="entry name" value="PSMD4"/>
</dbReference>
<dbReference type="GO" id="GO:0005829">
    <property type="term" value="C:cytosol"/>
    <property type="evidence" value="ECO:0007669"/>
    <property type="project" value="TreeGrafter"/>
</dbReference>
<dbReference type="AlphaFoldDB" id="R7QK37"/>
<dbReference type="PANTHER" id="PTHR10223:SF0">
    <property type="entry name" value="26S PROTEASOME NON-ATPASE REGULATORY SUBUNIT 4"/>
    <property type="match status" value="1"/>
</dbReference>
<dbReference type="SUPFAM" id="SSF53300">
    <property type="entry name" value="vWA-like"/>
    <property type="match status" value="1"/>
</dbReference>
<comment type="similarity">
    <text evidence="1">Belongs to the proteasome subunit S5A family.</text>
</comment>
<dbReference type="Gene3D" id="3.40.50.410">
    <property type="entry name" value="von Willebrand factor, type A domain"/>
    <property type="match status" value="1"/>
</dbReference>
<dbReference type="OrthoDB" id="1731724at2759"/>
<dbReference type="GO" id="GO:0043161">
    <property type="term" value="P:proteasome-mediated ubiquitin-dependent protein catabolic process"/>
    <property type="evidence" value="ECO:0007669"/>
    <property type="project" value="TreeGrafter"/>
</dbReference>
<dbReference type="GO" id="GO:0031593">
    <property type="term" value="F:polyubiquitin modification-dependent protein binding"/>
    <property type="evidence" value="ECO:0007669"/>
    <property type="project" value="TreeGrafter"/>
</dbReference>
<dbReference type="GO" id="GO:0008540">
    <property type="term" value="C:proteasome regulatory particle, base subcomplex"/>
    <property type="evidence" value="ECO:0007669"/>
    <property type="project" value="TreeGrafter"/>
</dbReference>
<feature type="compositionally biased region" description="Low complexity" evidence="3">
    <location>
        <begin position="250"/>
        <end position="263"/>
    </location>
</feature>
<dbReference type="PROSITE" id="PS50234">
    <property type="entry name" value="VWFA"/>
    <property type="match status" value="1"/>
</dbReference>
<gene>
    <name evidence="5" type="ORF">CHC_T00006377001</name>
</gene>
<evidence type="ECO:0000256" key="2">
    <source>
        <dbReference type="ARBA" id="ARBA00022942"/>
    </source>
</evidence>
<dbReference type="EMBL" id="HG001975">
    <property type="protein sequence ID" value="CDF38887.1"/>
    <property type="molecule type" value="Genomic_DNA"/>
</dbReference>
<feature type="compositionally biased region" description="Basic and acidic residues" evidence="3">
    <location>
        <begin position="293"/>
        <end position="303"/>
    </location>
</feature>
<evidence type="ECO:0000313" key="5">
    <source>
        <dbReference type="EMBL" id="CDF38887.1"/>
    </source>
</evidence>
<reference evidence="6" key="1">
    <citation type="journal article" date="2013" name="Proc. Natl. Acad. Sci. U.S.A.">
        <title>Genome structure and metabolic features in the red seaweed Chondrus crispus shed light on evolution of the Archaeplastida.</title>
        <authorList>
            <person name="Collen J."/>
            <person name="Porcel B."/>
            <person name="Carre W."/>
            <person name="Ball S.G."/>
            <person name="Chaparro C."/>
            <person name="Tonon T."/>
            <person name="Barbeyron T."/>
            <person name="Michel G."/>
            <person name="Noel B."/>
            <person name="Valentin K."/>
            <person name="Elias M."/>
            <person name="Artiguenave F."/>
            <person name="Arun A."/>
            <person name="Aury J.M."/>
            <person name="Barbosa-Neto J.F."/>
            <person name="Bothwell J.H."/>
            <person name="Bouget F.Y."/>
            <person name="Brillet L."/>
            <person name="Cabello-Hurtado F."/>
            <person name="Capella-Gutierrez S."/>
            <person name="Charrier B."/>
            <person name="Cladiere L."/>
            <person name="Cock J.M."/>
            <person name="Coelho S.M."/>
            <person name="Colleoni C."/>
            <person name="Czjzek M."/>
            <person name="Da Silva C."/>
            <person name="Delage L."/>
            <person name="Denoeud F."/>
            <person name="Deschamps P."/>
            <person name="Dittami S.M."/>
            <person name="Gabaldon T."/>
            <person name="Gachon C.M."/>
            <person name="Groisillier A."/>
            <person name="Herve C."/>
            <person name="Jabbari K."/>
            <person name="Katinka M."/>
            <person name="Kloareg B."/>
            <person name="Kowalczyk N."/>
            <person name="Labadie K."/>
            <person name="Leblanc C."/>
            <person name="Lopez P.J."/>
            <person name="McLachlan D.H."/>
            <person name="Meslet-Cladiere L."/>
            <person name="Moustafa A."/>
            <person name="Nehr Z."/>
            <person name="Nyvall Collen P."/>
            <person name="Panaud O."/>
            <person name="Partensky F."/>
            <person name="Poulain J."/>
            <person name="Rensing S.A."/>
            <person name="Rousvoal S."/>
            <person name="Samson G."/>
            <person name="Symeonidi A."/>
            <person name="Weissenbach J."/>
            <person name="Zambounis A."/>
            <person name="Wincker P."/>
            <person name="Boyen C."/>
        </authorList>
    </citation>
    <scope>NUCLEOTIDE SEQUENCE [LARGE SCALE GENOMIC DNA]</scope>
    <source>
        <strain evidence="6">cv. Stackhouse</strain>
    </source>
</reference>
<dbReference type="OMA" id="RIVIFNC"/>
<dbReference type="Pfam" id="PF13519">
    <property type="entry name" value="VWA_2"/>
    <property type="match status" value="1"/>
</dbReference>
<dbReference type="PhylomeDB" id="R7QK37"/>
<dbReference type="PANTHER" id="PTHR10223">
    <property type="entry name" value="26S PROTEASOME NON-ATPASE REGULATORY SUBUNIT 4"/>
    <property type="match status" value="1"/>
</dbReference>
<feature type="region of interest" description="Disordered" evidence="3">
    <location>
        <begin position="232"/>
        <end position="318"/>
    </location>
</feature>
<dbReference type="Proteomes" id="UP000012073">
    <property type="component" value="Unassembled WGS sequence"/>
</dbReference>
<dbReference type="STRING" id="2769.R7QK37"/>
<feature type="domain" description="VWFA" evidence="4">
    <location>
        <begin position="5"/>
        <end position="187"/>
    </location>
</feature>
<dbReference type="GO" id="GO:0005634">
    <property type="term" value="C:nucleus"/>
    <property type="evidence" value="ECO:0007669"/>
    <property type="project" value="TreeGrafter"/>
</dbReference>
<keyword evidence="2" id="KW-0647">Proteasome</keyword>
<evidence type="ECO:0000259" key="4">
    <source>
        <dbReference type="PROSITE" id="PS50234"/>
    </source>
</evidence>
<dbReference type="RefSeq" id="XP_005718792.1">
    <property type="nucleotide sequence ID" value="XM_005718735.1"/>
</dbReference>
<dbReference type="Gramene" id="CDF38887">
    <property type="protein sequence ID" value="CDF38887"/>
    <property type="gene ID" value="CHC_T00006377001"/>
</dbReference>
<accession>R7QK37</accession>
<name>R7QK37_CHOCR</name>
<organism evidence="5 6">
    <name type="scientific">Chondrus crispus</name>
    <name type="common">Carrageen Irish moss</name>
    <name type="synonym">Polymorpha crispa</name>
    <dbReference type="NCBI Taxonomy" id="2769"/>
    <lineage>
        <taxon>Eukaryota</taxon>
        <taxon>Rhodophyta</taxon>
        <taxon>Florideophyceae</taxon>
        <taxon>Rhodymeniophycidae</taxon>
        <taxon>Gigartinales</taxon>
        <taxon>Gigartinaceae</taxon>
        <taxon>Chondrus</taxon>
    </lineage>
</organism>